<comment type="caution">
    <text evidence="8">The sequence shown here is derived from an EMBL/GenBank/DDBJ whole genome shotgun (WGS) entry which is preliminary data.</text>
</comment>
<feature type="transmembrane region" description="Helical" evidence="6">
    <location>
        <begin position="21"/>
        <end position="44"/>
    </location>
</feature>
<evidence type="ECO:0000256" key="6">
    <source>
        <dbReference type="SAM" id="Phobius"/>
    </source>
</evidence>
<name>A0A2M7RHR3_9BACT</name>
<accession>A0A2M7RHR3</accession>
<reference evidence="8 9" key="1">
    <citation type="submission" date="2017-09" db="EMBL/GenBank/DDBJ databases">
        <title>Depth-based differentiation of microbial function through sediment-hosted aquifers and enrichment of novel symbionts in the deep terrestrial subsurface.</title>
        <authorList>
            <person name="Probst A.J."/>
            <person name="Ladd B."/>
            <person name="Jarett J.K."/>
            <person name="Geller-Mcgrath D.E."/>
            <person name="Sieber C.M."/>
            <person name="Emerson J.B."/>
            <person name="Anantharaman K."/>
            <person name="Thomas B.C."/>
            <person name="Malmstrom R."/>
            <person name="Stieglmeier M."/>
            <person name="Klingl A."/>
            <person name="Woyke T."/>
            <person name="Ryan C.M."/>
            <person name="Banfield J.F."/>
        </authorList>
    </citation>
    <scope>NUCLEOTIDE SEQUENCE [LARGE SCALE GENOMIC DNA]</scope>
    <source>
        <strain evidence="8">CG_4_10_14_0_8_um_filter_42_10</strain>
    </source>
</reference>
<keyword evidence="3" id="KW-0560">Oxidoreductase</keyword>
<organism evidence="8 9">
    <name type="scientific">Candidatus Kerfeldbacteria bacterium CG_4_10_14_0_8_um_filter_42_10</name>
    <dbReference type="NCBI Taxonomy" id="2014248"/>
    <lineage>
        <taxon>Bacteria</taxon>
        <taxon>Candidatus Kerfeldiibacteriota</taxon>
    </lineage>
</organism>
<dbReference type="AlphaFoldDB" id="A0A2M7RHR3"/>
<keyword evidence="6" id="KW-1133">Transmembrane helix</keyword>
<protein>
    <recommendedName>
        <fullName evidence="7">Thioredoxin domain-containing protein</fullName>
    </recommendedName>
</protein>
<evidence type="ECO:0000256" key="2">
    <source>
        <dbReference type="ARBA" id="ARBA00022729"/>
    </source>
</evidence>
<evidence type="ECO:0000313" key="8">
    <source>
        <dbReference type="EMBL" id="PIY96290.1"/>
    </source>
</evidence>
<keyword evidence="6" id="KW-0472">Membrane</keyword>
<proteinExistence type="inferred from homology"/>
<dbReference type="InterPro" id="IPR036249">
    <property type="entry name" value="Thioredoxin-like_sf"/>
</dbReference>
<dbReference type="PROSITE" id="PS51352">
    <property type="entry name" value="THIOREDOXIN_2"/>
    <property type="match status" value="1"/>
</dbReference>
<dbReference type="EMBL" id="PFMD01000052">
    <property type="protein sequence ID" value="PIY96290.1"/>
    <property type="molecule type" value="Genomic_DNA"/>
</dbReference>
<evidence type="ECO:0000256" key="1">
    <source>
        <dbReference type="ARBA" id="ARBA00005791"/>
    </source>
</evidence>
<dbReference type="Gene3D" id="3.40.30.10">
    <property type="entry name" value="Glutaredoxin"/>
    <property type="match status" value="1"/>
</dbReference>
<feature type="domain" description="Thioredoxin" evidence="7">
    <location>
        <begin position="55"/>
        <end position="260"/>
    </location>
</feature>
<evidence type="ECO:0000256" key="3">
    <source>
        <dbReference type="ARBA" id="ARBA00023002"/>
    </source>
</evidence>
<dbReference type="PANTHER" id="PTHR13887:SF14">
    <property type="entry name" value="DISULFIDE BOND FORMATION PROTEIN D"/>
    <property type="match status" value="1"/>
</dbReference>
<keyword evidence="5" id="KW-0676">Redox-active center</keyword>
<comment type="similarity">
    <text evidence="1">Belongs to the thioredoxin family. DsbA subfamily.</text>
</comment>
<keyword evidence="6" id="KW-0812">Transmembrane</keyword>
<evidence type="ECO:0000313" key="9">
    <source>
        <dbReference type="Proteomes" id="UP000230779"/>
    </source>
</evidence>
<evidence type="ECO:0000259" key="7">
    <source>
        <dbReference type="PROSITE" id="PS51352"/>
    </source>
</evidence>
<keyword evidence="2" id="KW-0732">Signal</keyword>
<dbReference type="InterPro" id="IPR013766">
    <property type="entry name" value="Thioredoxin_domain"/>
</dbReference>
<sequence>MENNQEQKGSREFLGGMSSKASFILGLAVGIAVLSLTGFITLLITSNNGTNEKVAGVSDTATNTNTNTNKAAVNSNTNTAPVQVKLAAITDQDHIRGDKNASVTLVEFSDFQCPYCSRVEPTLEALLDKYEGKIRLVYKHFPLTSLHDQAVPAAEASECAADQGKFWEFHDALYNNQSKLAEGYYSELASELGLNKSKFDECLSSGKYKQKVTDNSTEAQAAGAQGTPYTIVIDAKGKTVPVNGAAPQANFETVIDQALAAK</sequence>
<keyword evidence="4" id="KW-1015">Disulfide bond</keyword>
<evidence type="ECO:0000256" key="4">
    <source>
        <dbReference type="ARBA" id="ARBA00023157"/>
    </source>
</evidence>
<dbReference type="InterPro" id="IPR012336">
    <property type="entry name" value="Thioredoxin-like_fold"/>
</dbReference>
<gene>
    <name evidence="8" type="ORF">COY66_04610</name>
</gene>
<dbReference type="PANTHER" id="PTHR13887">
    <property type="entry name" value="GLUTATHIONE S-TRANSFERASE KAPPA"/>
    <property type="match status" value="1"/>
</dbReference>
<dbReference type="GO" id="GO:0016491">
    <property type="term" value="F:oxidoreductase activity"/>
    <property type="evidence" value="ECO:0007669"/>
    <property type="project" value="UniProtKB-KW"/>
</dbReference>
<dbReference type="SUPFAM" id="SSF52833">
    <property type="entry name" value="Thioredoxin-like"/>
    <property type="match status" value="1"/>
</dbReference>
<evidence type="ECO:0000256" key="5">
    <source>
        <dbReference type="ARBA" id="ARBA00023284"/>
    </source>
</evidence>
<dbReference type="Pfam" id="PF13462">
    <property type="entry name" value="Thioredoxin_4"/>
    <property type="match status" value="1"/>
</dbReference>
<dbReference type="Proteomes" id="UP000230779">
    <property type="component" value="Unassembled WGS sequence"/>
</dbReference>